<dbReference type="EMBL" id="SOAY01000013">
    <property type="protein sequence ID" value="TDT41928.1"/>
    <property type="molecule type" value="Genomic_DNA"/>
</dbReference>
<dbReference type="AlphaFoldDB" id="A0A4V3EQN8"/>
<dbReference type="OrthoDB" id="9764164at2"/>
<evidence type="ECO:0000313" key="1">
    <source>
        <dbReference type="EMBL" id="TDT41928.1"/>
    </source>
</evidence>
<name>A0A4V3EQN8_9FLAO</name>
<keyword evidence="1" id="KW-0378">Hydrolase</keyword>
<sequence length="542" mass="55599">MKNLKYLYISLGILAFTACNDPEDVDINPVEMAEELPVLTAGSADFSNYVSLGNSLTAGFTDGALFQASQNLSLPNLLSQKFSLAGGGSFTQPLTNDNIGGLALGGTRIQSPRLVFGGAGPVTLESIIGDVTVTTDIALNNPTGPFNNLGVPGAKSFHLLAPGYGSLDNFPTAANPYAIRITGNTNASILELAVSQAPSFFSLWIGNNDVLGYATTGGDGTNPITPVSGAPGQGFDGSYGALIATLTAGGAKGVVANIPNVTDVPHFTTVPHNPLDPTNPDFGPQIATLNGIFGQLNQVYAFLGVPERSIEFSTTAASEVVIRDETLTDLSAQIAGVLSASPTFPAFVESFGLPVQAAPLVAGLLGSTYGQTREATADDLFVLPSASVIGTVNLESVGALMAAGLPQALAGQFSVEGISLPLEDKWVLIPSEQEEIAVATAAFNQIIAATASQAGLALVDANTLLNQLANGGITSGQFTLTASLVTGSAFSLDGIHPTARGYALLANEFMKSIDATYGSNFEASGNLLNVGDYPTNYSPALQ</sequence>
<dbReference type="InterPro" id="IPR036514">
    <property type="entry name" value="SGNH_hydro_sf"/>
</dbReference>
<proteinExistence type="predicted"/>
<comment type="caution">
    <text evidence="1">The sequence shown here is derived from an EMBL/GenBank/DDBJ whole genome shotgun (WGS) entry which is preliminary data.</text>
</comment>
<dbReference type="SUPFAM" id="SSF52266">
    <property type="entry name" value="SGNH hydrolase"/>
    <property type="match status" value="2"/>
</dbReference>
<dbReference type="Proteomes" id="UP000294749">
    <property type="component" value="Unassembled WGS sequence"/>
</dbReference>
<organism evidence="1 2">
    <name type="scientific">Maribacter spongiicola</name>
    <dbReference type="NCBI Taxonomy" id="1206753"/>
    <lineage>
        <taxon>Bacteria</taxon>
        <taxon>Pseudomonadati</taxon>
        <taxon>Bacteroidota</taxon>
        <taxon>Flavobacteriia</taxon>
        <taxon>Flavobacteriales</taxon>
        <taxon>Flavobacteriaceae</taxon>
        <taxon>Maribacter</taxon>
    </lineage>
</organism>
<dbReference type="PROSITE" id="PS51257">
    <property type="entry name" value="PROKAR_LIPOPROTEIN"/>
    <property type="match status" value="1"/>
</dbReference>
<reference evidence="1 2" key="1">
    <citation type="submission" date="2019-03" db="EMBL/GenBank/DDBJ databases">
        <title>Genomic Encyclopedia of Archaeal and Bacterial Type Strains, Phase II (KMG-II): from individual species to whole genera.</title>
        <authorList>
            <person name="Goeker M."/>
        </authorList>
    </citation>
    <scope>NUCLEOTIDE SEQUENCE [LARGE SCALE GENOMIC DNA]</scope>
    <source>
        <strain evidence="1 2">DSM 25233</strain>
    </source>
</reference>
<accession>A0A4V3EQN8</accession>
<keyword evidence="2" id="KW-1185">Reference proteome</keyword>
<gene>
    <name evidence="1" type="ORF">CLV90_3159</name>
</gene>
<dbReference type="GO" id="GO:0016788">
    <property type="term" value="F:hydrolase activity, acting on ester bonds"/>
    <property type="evidence" value="ECO:0007669"/>
    <property type="project" value="UniProtKB-ARBA"/>
</dbReference>
<dbReference type="RefSeq" id="WP_133688416.1">
    <property type="nucleotide sequence ID" value="NZ_SOAY01000013.1"/>
</dbReference>
<evidence type="ECO:0000313" key="2">
    <source>
        <dbReference type="Proteomes" id="UP000294749"/>
    </source>
</evidence>
<dbReference type="Gene3D" id="3.40.50.1110">
    <property type="entry name" value="SGNH hydrolase"/>
    <property type="match status" value="1"/>
</dbReference>
<protein>
    <submittedName>
        <fullName evidence="1">GDSL-like lipase/acylhydrolase family protein</fullName>
    </submittedName>
</protein>